<organism evidence="1 2">
    <name type="scientific">Nocardia neocaledoniensis</name>
    <dbReference type="NCBI Taxonomy" id="236511"/>
    <lineage>
        <taxon>Bacteria</taxon>
        <taxon>Bacillati</taxon>
        <taxon>Actinomycetota</taxon>
        <taxon>Actinomycetes</taxon>
        <taxon>Mycobacteriales</taxon>
        <taxon>Nocardiaceae</taxon>
        <taxon>Nocardia</taxon>
    </lineage>
</organism>
<dbReference type="EMBL" id="QGTL01000007">
    <property type="protein sequence ID" value="PWV73744.1"/>
    <property type="molecule type" value="Genomic_DNA"/>
</dbReference>
<evidence type="ECO:0000313" key="1">
    <source>
        <dbReference type="EMBL" id="PWV73744.1"/>
    </source>
</evidence>
<comment type="caution">
    <text evidence="1">The sequence shown here is derived from an EMBL/GenBank/DDBJ whole genome shotgun (WGS) entry which is preliminary data.</text>
</comment>
<dbReference type="RefSeq" id="WP_146229376.1">
    <property type="nucleotide sequence ID" value="NZ_QGTL01000007.1"/>
</dbReference>
<sequence length="106" mass="11939">MMAPMPSPQATDQPQYQSPTVAALATFGHVIYPGWDSMSRVALLANVAHESWMQDWPIEVADPERLGEFLDLLNAKKADWELSFWLLDLVLESANDRIPEQTDPLT</sequence>
<dbReference type="Proteomes" id="UP000246410">
    <property type="component" value="Unassembled WGS sequence"/>
</dbReference>
<dbReference type="AlphaFoldDB" id="A0A317NFX1"/>
<accession>A0A317NFX1</accession>
<reference evidence="1 2" key="1">
    <citation type="submission" date="2018-05" db="EMBL/GenBank/DDBJ databases">
        <title>Genomic Encyclopedia of Type Strains, Phase IV (KMG-IV): sequencing the most valuable type-strain genomes for metagenomic binning, comparative biology and taxonomic classification.</title>
        <authorList>
            <person name="Goeker M."/>
        </authorList>
    </citation>
    <scope>NUCLEOTIDE SEQUENCE [LARGE SCALE GENOMIC DNA]</scope>
    <source>
        <strain evidence="1 2">DSM 44717</strain>
    </source>
</reference>
<evidence type="ECO:0000313" key="2">
    <source>
        <dbReference type="Proteomes" id="UP000246410"/>
    </source>
</evidence>
<proteinExistence type="predicted"/>
<keyword evidence="2" id="KW-1185">Reference proteome</keyword>
<name>A0A317NFX1_9NOCA</name>
<protein>
    <submittedName>
        <fullName evidence="1">Uncharacterized protein</fullName>
    </submittedName>
</protein>
<gene>
    <name evidence="1" type="ORF">DFR69_107375</name>
</gene>